<feature type="region of interest" description="Disordered" evidence="3">
    <location>
        <begin position="346"/>
        <end position="365"/>
    </location>
</feature>
<dbReference type="InterPro" id="IPR013256">
    <property type="entry name" value="Chromatin_SPT2"/>
</dbReference>
<dbReference type="EMBL" id="JAAVMX010000013">
    <property type="protein sequence ID" value="KAF4503842.1"/>
    <property type="molecule type" value="Genomic_DNA"/>
</dbReference>
<keyword evidence="5" id="KW-1185">Reference proteome</keyword>
<dbReference type="Proteomes" id="UP000557566">
    <property type="component" value="Unassembled WGS sequence"/>
</dbReference>
<accession>A0A8H4PF27</accession>
<feature type="region of interest" description="Disordered" evidence="3">
    <location>
        <begin position="1"/>
        <end position="317"/>
    </location>
</feature>
<evidence type="ECO:0000313" key="5">
    <source>
        <dbReference type="Proteomes" id="UP000557566"/>
    </source>
</evidence>
<evidence type="ECO:0000256" key="2">
    <source>
        <dbReference type="ARBA" id="ARBA00023054"/>
    </source>
</evidence>
<feature type="compositionally biased region" description="Basic and acidic residues" evidence="3">
    <location>
        <begin position="156"/>
        <end position="167"/>
    </location>
</feature>
<dbReference type="AlphaFoldDB" id="A0A8H4PF27"/>
<evidence type="ECO:0000256" key="3">
    <source>
        <dbReference type="SAM" id="MobiDB-lite"/>
    </source>
</evidence>
<keyword evidence="2" id="KW-0175">Coiled coil</keyword>
<name>A0A8H4PF27_9HYPO</name>
<dbReference type="Pfam" id="PF08243">
    <property type="entry name" value="SPT2"/>
    <property type="match status" value="1"/>
</dbReference>
<sequence>MAIGDLLDQISGGKSNVGLPSAPARPGLPRASPIPAKRKPDNDLRQEASKASRQAIHSPVSSQRPHMTSERAPPTQRPMFGNGAKPMSASSAKPASAPPRLSKPAVNGRPQSTPTTPSPISKAPPKKGSFAEILARGQRAQAVMGQVGKIQHKKVEKGAVKTKDEGKPAAPVKGKRTSGYKGTSKAVPQGSANGNGTLKKGAPAPRSSLGANKRAAELQMAEMKTKKAAQLTTGYSGTARPKPGNVSKTKDAPRGGALLNAPRARHKSSTRPRVEDDDDEEMDDFIDYDDEEDEGGQGGPQYGYASDGSSDMEAGLDELDVEEKRAELLARQEDIKEERLEKSLKAAKEDRKHKALETLRAVKRR</sequence>
<dbReference type="SMART" id="SM00784">
    <property type="entry name" value="SPT2"/>
    <property type="match status" value="1"/>
</dbReference>
<feature type="compositionally biased region" description="Low complexity" evidence="3">
    <location>
        <begin position="84"/>
        <end position="127"/>
    </location>
</feature>
<dbReference type="OrthoDB" id="5430658at2759"/>
<proteinExistence type="inferred from homology"/>
<reference evidence="4 5" key="1">
    <citation type="journal article" date="2020" name="Genome Biol. Evol.">
        <title>A new high-quality draft genome assembly of the Chinese cordyceps Ophiocordyceps sinensis.</title>
        <authorList>
            <person name="Shu R."/>
            <person name="Zhang J."/>
            <person name="Meng Q."/>
            <person name="Zhang H."/>
            <person name="Zhou G."/>
            <person name="Li M."/>
            <person name="Wu P."/>
            <person name="Zhao Y."/>
            <person name="Chen C."/>
            <person name="Qin Q."/>
        </authorList>
    </citation>
    <scope>NUCLEOTIDE SEQUENCE [LARGE SCALE GENOMIC DNA]</scope>
    <source>
        <strain evidence="4 5">IOZ07</strain>
    </source>
</reference>
<protein>
    <recommendedName>
        <fullName evidence="6">SPT2 chromatin protein</fullName>
    </recommendedName>
</protein>
<evidence type="ECO:0000256" key="1">
    <source>
        <dbReference type="ARBA" id="ARBA00006461"/>
    </source>
</evidence>
<feature type="compositionally biased region" description="Acidic residues" evidence="3">
    <location>
        <begin position="275"/>
        <end position="295"/>
    </location>
</feature>
<comment type="caution">
    <text evidence="4">The sequence shown here is derived from an EMBL/GenBank/DDBJ whole genome shotgun (WGS) entry which is preliminary data.</text>
</comment>
<comment type="similarity">
    <text evidence="1">Belongs to the SPT2 family.</text>
</comment>
<feature type="compositionally biased region" description="Basic and acidic residues" evidence="3">
    <location>
        <begin position="346"/>
        <end position="357"/>
    </location>
</feature>
<gene>
    <name evidence="4" type="ORF">G6O67_008782</name>
</gene>
<feature type="compositionally biased region" description="Basic and acidic residues" evidence="3">
    <location>
        <begin position="38"/>
        <end position="50"/>
    </location>
</feature>
<evidence type="ECO:0008006" key="6">
    <source>
        <dbReference type="Google" id="ProtNLM"/>
    </source>
</evidence>
<organism evidence="4 5">
    <name type="scientific">Ophiocordyceps sinensis</name>
    <dbReference type="NCBI Taxonomy" id="72228"/>
    <lineage>
        <taxon>Eukaryota</taxon>
        <taxon>Fungi</taxon>
        <taxon>Dikarya</taxon>
        <taxon>Ascomycota</taxon>
        <taxon>Pezizomycotina</taxon>
        <taxon>Sordariomycetes</taxon>
        <taxon>Hypocreomycetidae</taxon>
        <taxon>Hypocreales</taxon>
        <taxon>Ophiocordycipitaceae</taxon>
        <taxon>Ophiocordyceps</taxon>
    </lineage>
</organism>
<evidence type="ECO:0000313" key="4">
    <source>
        <dbReference type="EMBL" id="KAF4503842.1"/>
    </source>
</evidence>